<dbReference type="Gene3D" id="2.60.40.1670">
    <property type="entry name" value="beta-sandwich domain of Sec23/24"/>
    <property type="match status" value="1"/>
</dbReference>
<dbReference type="InterPro" id="IPR007123">
    <property type="entry name" value="Gelsolin-like_dom"/>
</dbReference>
<feature type="domain" description="DNA2/NAM7 helicase-like C-terminal" evidence="31">
    <location>
        <begin position="1581"/>
        <end position="1772"/>
    </location>
</feature>
<keyword evidence="8" id="KW-0747">Spliceosome</keyword>
<dbReference type="FunFam" id="3.40.50.300:FF:000396">
    <property type="entry name" value="RNA helicase aquarius"/>
    <property type="match status" value="1"/>
</dbReference>
<evidence type="ECO:0000256" key="3">
    <source>
        <dbReference type="ARBA" id="ARBA00004642"/>
    </source>
</evidence>
<dbReference type="InterPro" id="IPR036465">
    <property type="entry name" value="vWFA_dom_sf"/>
</dbReference>
<evidence type="ECO:0000256" key="11">
    <source>
        <dbReference type="ARBA" id="ARBA00022806"/>
    </source>
</evidence>
<evidence type="ECO:0000259" key="28">
    <source>
        <dbReference type="Pfam" id="PF04815"/>
    </source>
</evidence>
<keyword evidence="10" id="KW-0378">Hydrolase</keyword>
<dbReference type="PANTHER" id="PTHR13803">
    <property type="entry name" value="SEC24-RELATED PROTEIN"/>
    <property type="match status" value="1"/>
</dbReference>
<dbReference type="GO" id="GO:0005681">
    <property type="term" value="C:spliceosomal complex"/>
    <property type="evidence" value="ECO:0007669"/>
    <property type="project" value="UniProtKB-KW"/>
</dbReference>
<dbReference type="InterPro" id="IPR048966">
    <property type="entry name" value="Aquarius_b-barrel"/>
</dbReference>
<evidence type="ECO:0000256" key="25">
    <source>
        <dbReference type="SAM" id="MobiDB-lite"/>
    </source>
</evidence>
<evidence type="ECO:0000256" key="7">
    <source>
        <dbReference type="ARBA" id="ARBA00022664"/>
    </source>
</evidence>
<keyword evidence="11" id="KW-0347">Helicase</keyword>
<keyword evidence="9" id="KW-0547">Nucleotide-binding</keyword>
<dbReference type="InterPro" id="IPR006900">
    <property type="entry name" value="Sec23/24_helical_dom"/>
</dbReference>
<dbReference type="InterPro" id="IPR050550">
    <property type="entry name" value="SEC23_SEC24_subfamily"/>
</dbReference>
<dbReference type="Pfam" id="PF16399">
    <property type="entry name" value="Aquarius_N_1st"/>
    <property type="match status" value="1"/>
</dbReference>
<dbReference type="GO" id="GO:0003723">
    <property type="term" value="F:RNA binding"/>
    <property type="evidence" value="ECO:0007669"/>
    <property type="project" value="UniProtKB-KW"/>
</dbReference>
<feature type="compositionally biased region" description="Polar residues" evidence="25">
    <location>
        <begin position="1953"/>
        <end position="1963"/>
    </location>
</feature>
<evidence type="ECO:0000256" key="23">
    <source>
        <dbReference type="ARBA" id="ARBA00069875"/>
    </source>
</evidence>
<dbReference type="GO" id="GO:0016787">
    <property type="term" value="F:hydrolase activity"/>
    <property type="evidence" value="ECO:0007669"/>
    <property type="project" value="UniProtKB-KW"/>
</dbReference>
<dbReference type="GO" id="GO:0005654">
    <property type="term" value="C:nucleoplasm"/>
    <property type="evidence" value="ECO:0007669"/>
    <property type="project" value="UniProtKB-SubCell"/>
</dbReference>
<feature type="region of interest" description="Disordered" evidence="25">
    <location>
        <begin position="1953"/>
        <end position="1988"/>
    </location>
</feature>
<dbReference type="InterPro" id="IPR029006">
    <property type="entry name" value="ADF-H/Gelsolin-like_dom_sf"/>
</dbReference>
<evidence type="ECO:0000256" key="21">
    <source>
        <dbReference type="ARBA" id="ARBA00061244"/>
    </source>
</evidence>
<evidence type="ECO:0000313" key="35">
    <source>
        <dbReference type="EMBL" id="CAF3821645.1"/>
    </source>
</evidence>
<dbReference type="InterPro" id="IPR048967">
    <property type="entry name" value="Aquarius_insert"/>
</dbReference>
<evidence type="ECO:0000256" key="1">
    <source>
        <dbReference type="ARBA" id="ARBA00004299"/>
    </source>
</evidence>
<dbReference type="InterPro" id="IPR032174">
    <property type="entry name" value="Aquarius_N"/>
</dbReference>
<dbReference type="Gene3D" id="3.40.50.300">
    <property type="entry name" value="P-loop containing nucleotide triphosphate hydrolases"/>
    <property type="match status" value="2"/>
</dbReference>
<evidence type="ECO:0000259" key="34">
    <source>
        <dbReference type="Pfam" id="PF21144"/>
    </source>
</evidence>
<evidence type="ECO:0000256" key="8">
    <source>
        <dbReference type="ARBA" id="ARBA00022728"/>
    </source>
</evidence>
<dbReference type="Pfam" id="PF00626">
    <property type="entry name" value="Gelsolin"/>
    <property type="match status" value="1"/>
</dbReference>
<feature type="domain" description="Sec23/Sec24 beta-sandwich" evidence="29">
    <location>
        <begin position="243"/>
        <end position="327"/>
    </location>
</feature>
<comment type="catalytic activity">
    <reaction evidence="19">
        <text>ATP + H2O = ADP + phosphate + H(+)</text>
        <dbReference type="Rhea" id="RHEA:13065"/>
        <dbReference type="ChEBI" id="CHEBI:15377"/>
        <dbReference type="ChEBI" id="CHEBI:15378"/>
        <dbReference type="ChEBI" id="CHEBI:30616"/>
        <dbReference type="ChEBI" id="CHEBI:43474"/>
        <dbReference type="ChEBI" id="CHEBI:456216"/>
        <dbReference type="EC" id="3.6.4.13"/>
    </reaction>
</comment>
<comment type="similarity">
    <text evidence="21">Belongs to the CWF11 family.</text>
</comment>
<dbReference type="SUPFAM" id="SSF82754">
    <property type="entry name" value="C-terminal, gelsolin-like domain of Sec23/24"/>
    <property type="match status" value="1"/>
</dbReference>
<dbReference type="CDD" id="cd18808">
    <property type="entry name" value="SF1_C_Upf1"/>
    <property type="match status" value="1"/>
</dbReference>
<dbReference type="CDD" id="cd17935">
    <property type="entry name" value="EEXXQc_AQR"/>
    <property type="match status" value="1"/>
</dbReference>
<evidence type="ECO:0000256" key="5">
    <source>
        <dbReference type="ARBA" id="ARBA00012552"/>
    </source>
</evidence>
<dbReference type="GO" id="GO:0090110">
    <property type="term" value="P:COPII-coated vesicle cargo loading"/>
    <property type="evidence" value="ECO:0007669"/>
    <property type="project" value="TreeGrafter"/>
</dbReference>
<dbReference type="Pfam" id="PF13086">
    <property type="entry name" value="AAA_11"/>
    <property type="match status" value="1"/>
</dbReference>
<dbReference type="InterPro" id="IPR036180">
    <property type="entry name" value="Gelsolin-like_dom_sf"/>
</dbReference>
<comment type="function">
    <text evidence="20">Involved in pre-mRNA splicing as component of the spliceosome. Intron-binding spliceosomal protein required to link pre-mRNA splicing and snoRNP (small nucleolar ribonucleoprotein) biogenesis. Plays a key role in position-dependent assembly of intron-encoded box C/D small snoRNP, splicing being required for snoRNP assembly. May act by helping the folding of the snoRNA sequence. Binds to intron of pre-mRNAs in a sequence-independent manner, contacting the region between snoRNA and the branchpoint of introns (40 nucleotides upstream of the branchpoint) during the late stages of splicing. Has ATP-dependent RNA helicase activity and can unwind double-stranded RNA molecules with a 3' overhang (in vitro).</text>
</comment>
<dbReference type="Gene3D" id="3.40.50.410">
    <property type="entry name" value="von Willebrand factor, type A domain"/>
    <property type="match status" value="1"/>
</dbReference>
<dbReference type="Pfam" id="PF08033">
    <property type="entry name" value="Sec23_BS"/>
    <property type="match status" value="1"/>
</dbReference>
<comment type="caution">
    <text evidence="35">The sequence shown here is derived from an EMBL/GenBank/DDBJ whole genome shotgun (WGS) entry which is preliminary data.</text>
</comment>
<dbReference type="GO" id="GO:0003724">
    <property type="term" value="F:RNA helicase activity"/>
    <property type="evidence" value="ECO:0007669"/>
    <property type="project" value="UniProtKB-EC"/>
</dbReference>
<dbReference type="InterPro" id="IPR047187">
    <property type="entry name" value="SF1_C_Upf1"/>
</dbReference>
<dbReference type="GO" id="GO:0070971">
    <property type="term" value="C:endoplasmic reticulum exit site"/>
    <property type="evidence" value="ECO:0007669"/>
    <property type="project" value="TreeGrafter"/>
</dbReference>
<evidence type="ECO:0000259" key="31">
    <source>
        <dbReference type="Pfam" id="PF13087"/>
    </source>
</evidence>
<evidence type="ECO:0000313" key="36">
    <source>
        <dbReference type="Proteomes" id="UP000681720"/>
    </source>
</evidence>
<feature type="domain" description="RNA helicase aquarius insertion" evidence="34">
    <location>
        <begin position="1185"/>
        <end position="1260"/>
    </location>
</feature>
<dbReference type="EMBL" id="CAJOBJ010000424">
    <property type="protein sequence ID" value="CAF3821645.1"/>
    <property type="molecule type" value="Genomic_DNA"/>
</dbReference>
<comment type="similarity">
    <text evidence="4">Belongs to the SEC23/SEC24 family. SEC24 subfamily.</text>
</comment>
<feature type="domain" description="Gelsolin-like" evidence="26">
    <location>
        <begin position="457"/>
        <end position="514"/>
    </location>
</feature>
<dbReference type="Pfam" id="PF04815">
    <property type="entry name" value="Sec23_helical"/>
    <property type="match status" value="1"/>
</dbReference>
<keyword evidence="6" id="KW-0813">Transport</keyword>
<dbReference type="GO" id="GO:0006886">
    <property type="term" value="P:intracellular protein transport"/>
    <property type="evidence" value="ECO:0007669"/>
    <property type="project" value="InterPro"/>
</dbReference>
<evidence type="ECO:0000259" key="29">
    <source>
        <dbReference type="Pfam" id="PF08033"/>
    </source>
</evidence>
<evidence type="ECO:0000256" key="16">
    <source>
        <dbReference type="ARBA" id="ARBA00023187"/>
    </source>
</evidence>
<keyword evidence="18" id="KW-0968">Cytoplasmic vesicle</keyword>
<dbReference type="Gene3D" id="1.20.120.730">
    <property type="entry name" value="Sec23/Sec24 helical domain"/>
    <property type="match status" value="1"/>
</dbReference>
<keyword evidence="16" id="KW-0508">mRNA splicing</keyword>
<dbReference type="GO" id="GO:0030127">
    <property type="term" value="C:COPII vesicle coat"/>
    <property type="evidence" value="ECO:0007669"/>
    <property type="project" value="InterPro"/>
</dbReference>
<evidence type="ECO:0000259" key="30">
    <source>
        <dbReference type="Pfam" id="PF13086"/>
    </source>
</evidence>
<dbReference type="GO" id="GO:0005524">
    <property type="term" value="F:ATP binding"/>
    <property type="evidence" value="ECO:0007669"/>
    <property type="project" value="UniProtKB-KW"/>
</dbReference>
<name>A0A8S2JT75_9BILA</name>
<feature type="domain" description="RNA helicase aquarius beta-barrel" evidence="33">
    <location>
        <begin position="974"/>
        <end position="1137"/>
    </location>
</feature>
<evidence type="ECO:0000256" key="6">
    <source>
        <dbReference type="ARBA" id="ARBA00022448"/>
    </source>
</evidence>
<dbReference type="EC" id="3.6.4.13" evidence="5"/>
<dbReference type="GO" id="GO:0008380">
    <property type="term" value="P:RNA splicing"/>
    <property type="evidence" value="ECO:0007669"/>
    <property type="project" value="UniProtKB-KW"/>
</dbReference>
<evidence type="ECO:0000259" key="32">
    <source>
        <dbReference type="Pfam" id="PF16399"/>
    </source>
</evidence>
<feature type="region of interest" description="Disordered" evidence="25">
    <location>
        <begin position="1852"/>
        <end position="1935"/>
    </location>
</feature>
<keyword evidence="15" id="KW-0007">Acetylation</keyword>
<sequence length="2015" mass="232719">MIDVSYNSVRSGLVEYICHILKNELLNYLPKDKDAETSNVRVGFVTFDKQIHFYNIKNTLGQPQMMIVSDLEDIFVPLLDGFLGSPLESRAVINSLLDQIPQSFANTQETETILAPVIQSGIQAFREANCSGKIYVFSTTLPIAVAPGKLSNRDDKKLLGTDKEKTLLAPANNIFTKLGEECAQQGCAVDLFVFPNNYIDLATISEVCRVSGGQTYKFNYFSIENDGERLLDDLKRNFQRATAFDALMRVRTSTGIRPIDFLGNFYMTNTTEMIFGTIDSDKSVCVELKHDDKLPVESNTYVQAALLYTSISGQRRLRILTLALTVTSSYTSLYPACDLDTIMNYITKVAVRSISVSTPKSIRDSIITQSANMLACYRKNCAQSTTAGQLILPETLKLLPVYVTSLIKCDGLTGTQTVTTDDRTLQMHRLMSMNIKGTFAYLYPRVFALHNLEEDKIPPPMIRCSYDRFSETGAYVIENGLVMYIWLGSQLSPTFVQSLFGIQTSSHIQAEKCRIVDLDNPISRNVRALLNLMRNERNSYMKSFVIQQRDSIEPFFKNYLIEDKGFTGGASYLSEQYWASYALQRRAYDRLVVDEIYIKELLGTNFNLRRIVLLEFSQYLENFLWPNLNPDQCSPYHVMSVCVMVNEKFRERVQPWDAINLHPEHFGRFFARVMHLSLEGDELSIREQTILIMFLDHCFNSLELEVIRSQIQKIVGLTIWTNLTSERREYELDRTPKFRKLWKLICKKDEKLENEELQTTLFERTFLQKLAEKFLDLIENIQSMNNNDQYSIETVIYAERFLELLTDIIVQLPTRRFFNVVLDDMNFVKRCFLSPFIKSLTKSNENMETDVVEISMRKKNPAQSGEEKQATTKTANLFHKMLCNFKFYSSFEINDTTEETIWDEDIVPTEFYNGETCLALPKLNLQFLTLHDYLLRNFHLFRLESTYEIRQDIEDSVSRMKPWQNDATITNDKNEQPQQQCIFGGWSRMAQPITNFTIVEVAKANIGESHPSRVRADVTLVLNTRGDIKKEWENLRKHDICFLITCKSSTKVGTAYDYRQPFIPQVGLTYVRGCEIEGMLNIDGRVIEEGVDEKPMLSGDTRTWRVWLDPNQYQADIQATLNGTEDVYDTFNILMRRKPKENNFKAVLETIRDLMNTNAVVPDWLQDLILGYGDPASAHYSNMKNNIPILDWNDTFIDVKHLRASFPDYKIRATEDDRSKHVPPFKLTFCDLRSKGEHAGEKLIILEPYKIPNRGPYPFSQPRQNTVRFTPTQIEGIKTGMQPGLTLIVGPPGTGKTDVAVQIISNIYHNYPDQRTLIVTHSNQALNQLFEKIMTLDVDERHLLRLGHGEEELETDKDFSRYGRVNYILKKRLELLEQVGRLQKSLNVQGDLSYTCETAAHFYLYNVLSLWEEYLSKINQSNNNLEVLRKSFPFKEFFSDLNHDLFDDQQTFENNLEIAQGCFRYIQQIFTQLEEFRAFELMRNGSDRAKYLLVREAKIIAMTCTHAALKRHDLVQCGFKYDNILMEEAAQILEIETFIPLLLQTSDQEGRNRLKRCIMIGDHHQLPPVIKNMAFQKYSNMEQALFTRLVRLGVPTIDLDAQGRARASICSLYNWRYKNLGNLEHVLQQREFKTTNAGFVYDYQLINVENFNDVGESEPIPYFYQNLAEAEYIVAVYMYMRLLGYPAQKISILTTYNGQKFLIRDVLNKRCAKNPLLGFPMKVTTVDKYQGQQNDYILLSLVRTNAIGHLRDVRRLVVAMSRARLGLYIFGRVSLFESCFELTPAFNMLTKRPVKLYLLPNETYPSTREEKRDQSIVHQATVMENMPQIADFVYKFYNQKLLAYQEQKRQEELSRYDPERDLPYDPQQPSIRAPDERVTDENLTENSLNQPILTEKTSTTEYIPSRQHQISGTSFRHDPNTESSTIENLDDDDDEDVYDPNKPTLFQKLQPHITNTTEQTSSKKSIDIPANTNTTEKIQEPADASEDDLNKSALFRSVLHHDNEMDTIPAINDEN</sequence>
<dbReference type="SUPFAM" id="SSF81811">
    <property type="entry name" value="Helical domain of Sec23/24"/>
    <property type="match status" value="1"/>
</dbReference>
<feature type="domain" description="Sec23/Sec24 trunk" evidence="27">
    <location>
        <begin position="1"/>
        <end position="238"/>
    </location>
</feature>
<evidence type="ECO:0000259" key="26">
    <source>
        <dbReference type="Pfam" id="PF00626"/>
    </source>
</evidence>
<comment type="subcellular location">
    <subcellularLocation>
        <location evidence="1">Cytoplasmic vesicle</location>
        <location evidence="1">COPII-coated vesicle membrane</location>
        <topology evidence="1">Peripheral membrane protein</topology>
        <orientation evidence="1">Cytoplasmic side</orientation>
    </subcellularLocation>
    <subcellularLocation>
        <location evidence="2">Endoplasmic reticulum membrane</location>
        <topology evidence="2">Peripheral membrane protein</topology>
        <orientation evidence="2">Cytoplasmic side</orientation>
    </subcellularLocation>
    <subcellularLocation>
        <location evidence="3">Nucleus</location>
        <location evidence="3">Nucleoplasm</location>
    </subcellularLocation>
</comment>
<evidence type="ECO:0000256" key="2">
    <source>
        <dbReference type="ARBA" id="ARBA00004397"/>
    </source>
</evidence>
<evidence type="ECO:0000256" key="12">
    <source>
        <dbReference type="ARBA" id="ARBA00022840"/>
    </source>
</evidence>
<reference evidence="35" key="1">
    <citation type="submission" date="2021-02" db="EMBL/GenBank/DDBJ databases">
        <authorList>
            <person name="Nowell W R."/>
        </authorList>
    </citation>
    <scope>NUCLEOTIDE SEQUENCE</scope>
</reference>
<evidence type="ECO:0000256" key="17">
    <source>
        <dbReference type="ARBA" id="ARBA00023242"/>
    </source>
</evidence>
<dbReference type="Pfam" id="PF13087">
    <property type="entry name" value="AAA_12"/>
    <property type="match status" value="1"/>
</dbReference>
<evidence type="ECO:0000256" key="9">
    <source>
        <dbReference type="ARBA" id="ARBA00022741"/>
    </source>
</evidence>
<dbReference type="Gene3D" id="3.40.20.10">
    <property type="entry name" value="Severin"/>
    <property type="match status" value="1"/>
</dbReference>
<feature type="domain" description="Sec23/Sec24 helical" evidence="28">
    <location>
        <begin position="338"/>
        <end position="436"/>
    </location>
</feature>
<dbReference type="PANTHER" id="PTHR13803:SF4">
    <property type="entry name" value="SECRETORY 24CD, ISOFORM C"/>
    <property type="match status" value="1"/>
</dbReference>
<accession>A0A8S2JT75</accession>
<keyword evidence="12" id="KW-0067">ATP-binding</keyword>
<evidence type="ECO:0000256" key="22">
    <source>
        <dbReference type="ARBA" id="ARBA00063921"/>
    </source>
</evidence>
<keyword evidence="14" id="KW-0653">Protein transport</keyword>
<dbReference type="Pfam" id="PF21144">
    <property type="entry name" value="Aquarius_N_3rd"/>
    <property type="match status" value="1"/>
</dbReference>
<protein>
    <recommendedName>
        <fullName evidence="23">RNA helicase aquarius</fullName>
        <ecNumber evidence="5">3.6.4.13</ecNumber>
    </recommendedName>
    <alternativeName>
        <fullName evidence="24">Intron-binding protein of 160 kDa</fullName>
    </alternativeName>
</protein>
<dbReference type="Pfam" id="PF04811">
    <property type="entry name" value="Sec23_trunk"/>
    <property type="match status" value="1"/>
</dbReference>
<feature type="domain" description="DNA2/NAM7 helicase helicase" evidence="30">
    <location>
        <begin position="1273"/>
        <end position="1572"/>
    </location>
</feature>
<proteinExistence type="inferred from homology"/>
<feature type="domain" description="RNA helicase aquarius N-terminal" evidence="32">
    <location>
        <begin position="573"/>
        <end position="839"/>
    </location>
</feature>
<evidence type="ECO:0000256" key="24">
    <source>
        <dbReference type="ARBA" id="ARBA00083796"/>
    </source>
</evidence>
<dbReference type="InterPro" id="IPR041677">
    <property type="entry name" value="DNA2/NAM7_AAA_11"/>
</dbReference>
<evidence type="ECO:0000256" key="15">
    <source>
        <dbReference type="ARBA" id="ARBA00022990"/>
    </source>
</evidence>
<dbReference type="InterPro" id="IPR012990">
    <property type="entry name" value="Beta-sandwich_Sec23_24"/>
</dbReference>
<evidence type="ECO:0000256" key="20">
    <source>
        <dbReference type="ARBA" id="ARBA00057313"/>
    </source>
</evidence>
<feature type="compositionally biased region" description="Basic and acidic residues" evidence="25">
    <location>
        <begin position="1852"/>
        <end position="1863"/>
    </location>
</feature>
<dbReference type="Proteomes" id="UP000681720">
    <property type="component" value="Unassembled WGS sequence"/>
</dbReference>
<dbReference type="Pfam" id="PF21143">
    <property type="entry name" value="Aquarius_N_2nd"/>
    <property type="match status" value="1"/>
</dbReference>
<dbReference type="SUPFAM" id="SSF81995">
    <property type="entry name" value="beta-sandwich domain of Sec23/24"/>
    <property type="match status" value="1"/>
</dbReference>
<evidence type="ECO:0000256" key="4">
    <source>
        <dbReference type="ARBA" id="ARBA00008334"/>
    </source>
</evidence>
<evidence type="ECO:0000259" key="33">
    <source>
        <dbReference type="Pfam" id="PF21143"/>
    </source>
</evidence>
<dbReference type="GO" id="GO:0005789">
    <property type="term" value="C:endoplasmic reticulum membrane"/>
    <property type="evidence" value="ECO:0007669"/>
    <property type="project" value="UniProtKB-SubCell"/>
</dbReference>
<dbReference type="SUPFAM" id="SSF53300">
    <property type="entry name" value="vWA-like"/>
    <property type="match status" value="1"/>
</dbReference>
<evidence type="ECO:0000256" key="14">
    <source>
        <dbReference type="ARBA" id="ARBA00022927"/>
    </source>
</evidence>
<dbReference type="GO" id="GO:0006397">
    <property type="term" value="P:mRNA processing"/>
    <property type="evidence" value="ECO:0007669"/>
    <property type="project" value="UniProtKB-KW"/>
</dbReference>
<dbReference type="InterPro" id="IPR036175">
    <property type="entry name" value="Sec23/24_helical_dom_sf"/>
</dbReference>
<organism evidence="35 36">
    <name type="scientific">Rotaria magnacalcarata</name>
    <dbReference type="NCBI Taxonomy" id="392030"/>
    <lineage>
        <taxon>Eukaryota</taxon>
        <taxon>Metazoa</taxon>
        <taxon>Spiralia</taxon>
        <taxon>Gnathifera</taxon>
        <taxon>Rotifera</taxon>
        <taxon>Eurotatoria</taxon>
        <taxon>Bdelloidea</taxon>
        <taxon>Philodinida</taxon>
        <taxon>Philodinidae</taxon>
        <taxon>Rotaria</taxon>
    </lineage>
</organism>
<dbReference type="InterPro" id="IPR027417">
    <property type="entry name" value="P-loop_NTPase"/>
</dbReference>
<keyword evidence="13" id="KW-0694">RNA-binding</keyword>
<dbReference type="InterPro" id="IPR041679">
    <property type="entry name" value="DNA2/NAM7-like_C"/>
</dbReference>
<gene>
    <name evidence="35" type="ORF">GIL414_LOCUS2256</name>
</gene>
<dbReference type="InterPro" id="IPR006896">
    <property type="entry name" value="Sec23/24_trunk_dom"/>
</dbReference>
<evidence type="ECO:0000256" key="10">
    <source>
        <dbReference type="ARBA" id="ARBA00022801"/>
    </source>
</evidence>
<evidence type="ECO:0000256" key="18">
    <source>
        <dbReference type="ARBA" id="ARBA00023329"/>
    </source>
</evidence>
<dbReference type="FunFam" id="3.40.50.410:FF:000020">
    <property type="entry name" value="protein transport protein Sec24D isoform X1"/>
    <property type="match status" value="1"/>
</dbReference>
<keyword evidence="17" id="KW-0539">Nucleus</keyword>
<feature type="compositionally biased region" description="Polar residues" evidence="25">
    <location>
        <begin position="1884"/>
        <end position="1914"/>
    </location>
</feature>
<evidence type="ECO:0000256" key="19">
    <source>
        <dbReference type="ARBA" id="ARBA00047984"/>
    </source>
</evidence>
<comment type="subunit">
    <text evidence="22">Identified in the spliceosome C complex. Component of the XAB2 complex, a multimeric protein complex composed of XAB2, PRPF19, AQR, ZNF830, ISY1, and PPIE. Identified in a pentameric intron-binding (IB) complex composed of AQR, XAB2, ISY1, ZNF830 and PPIE that is incorporated into the spliceosome as a preassembled complex. The IB complex does not contain PRPF19. Within the spliceosome, interacts with SNRPA1, SF3B1, SF3B3, SF3A1 and SF3A2.</text>
</comment>
<dbReference type="SUPFAM" id="SSF52540">
    <property type="entry name" value="P-loop containing nucleoside triphosphate hydrolases"/>
    <property type="match status" value="1"/>
</dbReference>
<dbReference type="GO" id="GO:0000149">
    <property type="term" value="F:SNARE binding"/>
    <property type="evidence" value="ECO:0007669"/>
    <property type="project" value="TreeGrafter"/>
</dbReference>
<dbReference type="GO" id="GO:0008270">
    <property type="term" value="F:zinc ion binding"/>
    <property type="evidence" value="ECO:0007669"/>
    <property type="project" value="TreeGrafter"/>
</dbReference>
<evidence type="ECO:0000256" key="13">
    <source>
        <dbReference type="ARBA" id="ARBA00022884"/>
    </source>
</evidence>
<evidence type="ECO:0000259" key="27">
    <source>
        <dbReference type="Pfam" id="PF04811"/>
    </source>
</evidence>
<keyword evidence="7" id="KW-0507">mRNA processing</keyword>